<dbReference type="AlphaFoldDB" id="A0A9Q3H150"/>
<dbReference type="Proteomes" id="UP000765509">
    <property type="component" value="Unassembled WGS sequence"/>
</dbReference>
<evidence type="ECO:0000313" key="1">
    <source>
        <dbReference type="EMBL" id="MBW0487958.1"/>
    </source>
</evidence>
<protein>
    <submittedName>
        <fullName evidence="1">Uncharacterized protein</fullName>
    </submittedName>
</protein>
<accession>A0A9Q3H150</accession>
<comment type="caution">
    <text evidence="1">The sequence shown here is derived from an EMBL/GenBank/DDBJ whole genome shotgun (WGS) entry which is preliminary data.</text>
</comment>
<evidence type="ECO:0000313" key="2">
    <source>
        <dbReference type="Proteomes" id="UP000765509"/>
    </source>
</evidence>
<proteinExistence type="predicted"/>
<gene>
    <name evidence="1" type="ORF">O181_027673</name>
</gene>
<keyword evidence="2" id="KW-1185">Reference proteome</keyword>
<dbReference type="EMBL" id="AVOT02009371">
    <property type="protein sequence ID" value="MBW0487958.1"/>
    <property type="molecule type" value="Genomic_DNA"/>
</dbReference>
<sequence length="89" mass="10080">MKDDPISPLHSPLVNFSRIPTYDLFQSNNINNSTPPKKIKVIGPRNPKIITSNIDSTNIVPYSWRPQALITENHPTSFSSAIKNKHQEE</sequence>
<name>A0A9Q3H150_9BASI</name>
<organism evidence="1 2">
    <name type="scientific">Austropuccinia psidii MF-1</name>
    <dbReference type="NCBI Taxonomy" id="1389203"/>
    <lineage>
        <taxon>Eukaryota</taxon>
        <taxon>Fungi</taxon>
        <taxon>Dikarya</taxon>
        <taxon>Basidiomycota</taxon>
        <taxon>Pucciniomycotina</taxon>
        <taxon>Pucciniomycetes</taxon>
        <taxon>Pucciniales</taxon>
        <taxon>Sphaerophragmiaceae</taxon>
        <taxon>Austropuccinia</taxon>
    </lineage>
</organism>
<reference evidence="1" key="1">
    <citation type="submission" date="2021-03" db="EMBL/GenBank/DDBJ databases">
        <title>Draft genome sequence of rust myrtle Austropuccinia psidii MF-1, a brazilian biotype.</title>
        <authorList>
            <person name="Quecine M.C."/>
            <person name="Pachon D.M.R."/>
            <person name="Bonatelli M.L."/>
            <person name="Correr F.H."/>
            <person name="Franceschini L.M."/>
            <person name="Leite T.F."/>
            <person name="Margarido G.R.A."/>
            <person name="Almeida C.A."/>
            <person name="Ferrarezi J.A."/>
            <person name="Labate C.A."/>
        </authorList>
    </citation>
    <scope>NUCLEOTIDE SEQUENCE</scope>
    <source>
        <strain evidence="1">MF-1</strain>
    </source>
</reference>